<dbReference type="SMART" id="SM00463">
    <property type="entry name" value="SMR"/>
    <property type="match status" value="1"/>
</dbReference>
<dbReference type="InterPro" id="IPR036063">
    <property type="entry name" value="Smr_dom_sf"/>
</dbReference>
<dbReference type="KEGG" id="lit:FPZ52_10355"/>
<dbReference type="PROSITE" id="PS50828">
    <property type="entry name" value="SMR"/>
    <property type="match status" value="1"/>
</dbReference>
<dbReference type="Proteomes" id="UP000318483">
    <property type="component" value="Chromosome"/>
</dbReference>
<reference evidence="3 4" key="1">
    <citation type="submission" date="2019-07" db="EMBL/GenBank/DDBJ databases">
        <title>Litoreibacter alkalisoli sp. nov., isolated from saline-alkaline soil.</title>
        <authorList>
            <person name="Wang S."/>
            <person name="Xu L."/>
            <person name="Xing Y.-T."/>
            <person name="Sun J.-Q."/>
        </authorList>
    </citation>
    <scope>NUCLEOTIDE SEQUENCE [LARGE SCALE GENOMIC DNA]</scope>
    <source>
        <strain evidence="3 4">LN3S51</strain>
    </source>
</reference>
<dbReference type="PANTHER" id="PTHR35562:SF2">
    <property type="entry name" value="DNA ENDONUCLEASE SMRA-RELATED"/>
    <property type="match status" value="1"/>
</dbReference>
<gene>
    <name evidence="3" type="ORF">FPZ52_10355</name>
</gene>
<evidence type="ECO:0000313" key="3">
    <source>
        <dbReference type="EMBL" id="QDY69978.1"/>
    </source>
</evidence>
<dbReference type="Gene3D" id="3.30.1370.110">
    <property type="match status" value="1"/>
</dbReference>
<feature type="domain" description="Smr" evidence="2">
    <location>
        <begin position="109"/>
        <end position="199"/>
    </location>
</feature>
<keyword evidence="4" id="KW-1185">Reference proteome</keyword>
<feature type="compositionally biased region" description="Low complexity" evidence="1">
    <location>
        <begin position="65"/>
        <end position="78"/>
    </location>
</feature>
<dbReference type="RefSeq" id="WP_146365354.1">
    <property type="nucleotide sequence ID" value="NZ_CP042261.1"/>
</dbReference>
<dbReference type="PANTHER" id="PTHR35562">
    <property type="entry name" value="DNA ENDONUCLEASE SMRA-RELATED"/>
    <property type="match status" value="1"/>
</dbReference>
<proteinExistence type="predicted"/>
<dbReference type="Pfam" id="PF01713">
    <property type="entry name" value="Smr"/>
    <property type="match status" value="1"/>
</dbReference>
<accession>A0A5B8IZD9</accession>
<feature type="compositionally biased region" description="Basic and acidic residues" evidence="1">
    <location>
        <begin position="41"/>
        <end position="50"/>
    </location>
</feature>
<name>A0A5B8IZD9_9RHOB</name>
<dbReference type="SUPFAM" id="SSF160443">
    <property type="entry name" value="SMR domain-like"/>
    <property type="match status" value="1"/>
</dbReference>
<dbReference type="InterPro" id="IPR002625">
    <property type="entry name" value="Smr_dom"/>
</dbReference>
<evidence type="ECO:0000256" key="1">
    <source>
        <dbReference type="SAM" id="MobiDB-lite"/>
    </source>
</evidence>
<organism evidence="3 4">
    <name type="scientific">Qingshengfaniella alkalisoli</name>
    <dbReference type="NCBI Taxonomy" id="2599296"/>
    <lineage>
        <taxon>Bacteria</taxon>
        <taxon>Pseudomonadati</taxon>
        <taxon>Pseudomonadota</taxon>
        <taxon>Alphaproteobacteria</taxon>
        <taxon>Rhodobacterales</taxon>
        <taxon>Paracoccaceae</taxon>
        <taxon>Qingshengfaniella</taxon>
    </lineage>
</organism>
<dbReference type="EMBL" id="CP042261">
    <property type="protein sequence ID" value="QDY69978.1"/>
    <property type="molecule type" value="Genomic_DNA"/>
</dbReference>
<protein>
    <submittedName>
        <fullName evidence="3">DNA mismatch repair protein MutS</fullName>
    </submittedName>
</protein>
<evidence type="ECO:0000259" key="2">
    <source>
        <dbReference type="PROSITE" id="PS50828"/>
    </source>
</evidence>
<dbReference type="AlphaFoldDB" id="A0A5B8IZD9"/>
<feature type="region of interest" description="Disordered" evidence="1">
    <location>
        <begin position="1"/>
        <end position="78"/>
    </location>
</feature>
<dbReference type="OrthoDB" id="7165597at2"/>
<evidence type="ECO:0000313" key="4">
    <source>
        <dbReference type="Proteomes" id="UP000318483"/>
    </source>
</evidence>
<sequence>MPRKPPRRLTPEERALWDSVASSVTPNHADLDMTVEPTDDTAPRGVERQIRAKQTAPLPDFRVGSLSRSSVSHDLSPSLTDRLSRMPIAVDRRTNTRMKRGKLKPEARLDLHGMTIAQAHPVLRRFVLDAQERGLRLVLVITGKGKMRDEPGPIPQPVGILRHQVPRWLALPPLNQAVLQVSEAHLRHGGGGAYYVYLRKLR</sequence>